<reference evidence="2 3" key="1">
    <citation type="submission" date="2019-09" db="EMBL/GenBank/DDBJ databases">
        <title>Genome sequence and assembly of Adhaeribacter sp.</title>
        <authorList>
            <person name="Chhetri G."/>
        </authorList>
    </citation>
    <scope>NUCLEOTIDE SEQUENCE [LARGE SCALE GENOMIC DNA]</scope>
    <source>
        <strain evidence="2 3">DK36</strain>
    </source>
</reference>
<gene>
    <name evidence="2" type="ORF">F0145_16295</name>
</gene>
<dbReference type="EMBL" id="VWSF01000013">
    <property type="protein sequence ID" value="KAA5543478.1"/>
    <property type="molecule type" value="Genomic_DNA"/>
</dbReference>
<dbReference type="AlphaFoldDB" id="A0A5M6D7F3"/>
<proteinExistence type="predicted"/>
<evidence type="ECO:0000313" key="3">
    <source>
        <dbReference type="Proteomes" id="UP000323426"/>
    </source>
</evidence>
<feature type="chain" id="PRO_5024361631" evidence="1">
    <location>
        <begin position="20"/>
        <end position="128"/>
    </location>
</feature>
<feature type="signal peptide" evidence="1">
    <location>
        <begin position="1"/>
        <end position="19"/>
    </location>
</feature>
<protein>
    <submittedName>
        <fullName evidence="2">Uncharacterized protein</fullName>
    </submittedName>
</protein>
<evidence type="ECO:0000256" key="1">
    <source>
        <dbReference type="SAM" id="SignalP"/>
    </source>
</evidence>
<keyword evidence="3" id="KW-1185">Reference proteome</keyword>
<keyword evidence="1" id="KW-0732">Signal</keyword>
<evidence type="ECO:0000313" key="2">
    <source>
        <dbReference type="EMBL" id="KAA5543478.1"/>
    </source>
</evidence>
<name>A0A5M6D7F3_9BACT</name>
<organism evidence="2 3">
    <name type="scientific">Adhaeribacter rhizoryzae</name>
    <dbReference type="NCBI Taxonomy" id="2607907"/>
    <lineage>
        <taxon>Bacteria</taxon>
        <taxon>Pseudomonadati</taxon>
        <taxon>Bacteroidota</taxon>
        <taxon>Cytophagia</taxon>
        <taxon>Cytophagales</taxon>
        <taxon>Hymenobacteraceae</taxon>
        <taxon>Adhaeribacter</taxon>
    </lineage>
</organism>
<dbReference type="Proteomes" id="UP000323426">
    <property type="component" value="Unassembled WGS sequence"/>
</dbReference>
<sequence>MKKLSTLFVLSLLSLLVFATNLQAQTAPADYFAGTWKVKAFGLPDGDIEMTLLFEKKDGKLTGGIIDPATKKIANPFTKVELVGDKVTAYFMAPEHNMEVYLNLEKQDDTAVKGSIMDMFKMKGSKAK</sequence>
<accession>A0A5M6D7F3</accession>
<comment type="caution">
    <text evidence="2">The sequence shown here is derived from an EMBL/GenBank/DDBJ whole genome shotgun (WGS) entry which is preliminary data.</text>
</comment>
<dbReference type="RefSeq" id="WP_150089840.1">
    <property type="nucleotide sequence ID" value="NZ_VWSF01000013.1"/>
</dbReference>